<evidence type="ECO:0000256" key="4">
    <source>
        <dbReference type="ARBA" id="ARBA00022771"/>
    </source>
</evidence>
<dbReference type="InterPro" id="IPR013087">
    <property type="entry name" value="Znf_C2H2_type"/>
</dbReference>
<feature type="compositionally biased region" description="Polar residues" evidence="9">
    <location>
        <begin position="777"/>
        <end position="792"/>
    </location>
</feature>
<keyword evidence="4 8" id="KW-0863">Zinc-finger</keyword>
<comment type="subcellular location">
    <subcellularLocation>
        <location evidence="1">Nucleus</location>
    </subcellularLocation>
</comment>
<feature type="compositionally biased region" description="Low complexity" evidence="9">
    <location>
        <begin position="85"/>
        <end position="125"/>
    </location>
</feature>
<dbReference type="FunFam" id="3.30.160.60:FF:002343">
    <property type="entry name" value="Zinc finger protein 33A"/>
    <property type="match status" value="1"/>
</dbReference>
<dbReference type="InterPro" id="IPR050589">
    <property type="entry name" value="Ikaros_C2H2-ZF"/>
</dbReference>
<name>A0A154PQL8_DUFNO</name>
<dbReference type="SUPFAM" id="SSF57667">
    <property type="entry name" value="beta-beta-alpha zinc fingers"/>
    <property type="match status" value="4"/>
</dbReference>
<dbReference type="Gene3D" id="3.30.160.60">
    <property type="entry name" value="Classic Zinc Finger"/>
    <property type="match status" value="5"/>
</dbReference>
<dbReference type="PROSITE" id="PS00028">
    <property type="entry name" value="ZINC_FINGER_C2H2_1"/>
    <property type="match status" value="7"/>
</dbReference>
<evidence type="ECO:0000256" key="5">
    <source>
        <dbReference type="ARBA" id="ARBA00022833"/>
    </source>
</evidence>
<feature type="compositionally biased region" description="Low complexity" evidence="9">
    <location>
        <begin position="340"/>
        <end position="349"/>
    </location>
</feature>
<feature type="compositionally biased region" description="Polar residues" evidence="9">
    <location>
        <begin position="610"/>
        <end position="619"/>
    </location>
</feature>
<feature type="compositionally biased region" description="Gly residues" evidence="9">
    <location>
        <begin position="167"/>
        <end position="178"/>
    </location>
</feature>
<evidence type="ECO:0000313" key="12">
    <source>
        <dbReference type="Proteomes" id="UP000076502"/>
    </source>
</evidence>
<keyword evidence="5" id="KW-0862">Zinc</keyword>
<feature type="region of interest" description="Disordered" evidence="9">
    <location>
        <begin position="482"/>
        <end position="711"/>
    </location>
</feature>
<feature type="compositionally biased region" description="Low complexity" evidence="9">
    <location>
        <begin position="644"/>
        <end position="654"/>
    </location>
</feature>
<feature type="compositionally biased region" description="Low complexity" evidence="9">
    <location>
        <begin position="193"/>
        <end position="203"/>
    </location>
</feature>
<dbReference type="GO" id="GO:0006357">
    <property type="term" value="P:regulation of transcription by RNA polymerase II"/>
    <property type="evidence" value="ECO:0007669"/>
    <property type="project" value="TreeGrafter"/>
</dbReference>
<feature type="region of interest" description="Disordered" evidence="9">
    <location>
        <begin position="153"/>
        <end position="212"/>
    </location>
</feature>
<feature type="compositionally biased region" description="Low complexity" evidence="9">
    <location>
        <begin position="241"/>
        <end position="284"/>
    </location>
</feature>
<dbReference type="Proteomes" id="UP000076502">
    <property type="component" value="Unassembled WGS sequence"/>
</dbReference>
<evidence type="ECO:0000256" key="2">
    <source>
        <dbReference type="ARBA" id="ARBA00022723"/>
    </source>
</evidence>
<dbReference type="PANTHER" id="PTHR24404">
    <property type="entry name" value="ZINC FINGER PROTEIN"/>
    <property type="match status" value="1"/>
</dbReference>
<dbReference type="SMART" id="SM00355">
    <property type="entry name" value="ZnF_C2H2"/>
    <property type="match status" value="7"/>
</dbReference>
<reference evidence="11 12" key="1">
    <citation type="submission" date="2015-07" db="EMBL/GenBank/DDBJ databases">
        <title>The genome of Dufourea novaeangliae.</title>
        <authorList>
            <person name="Pan H."/>
            <person name="Kapheim K."/>
        </authorList>
    </citation>
    <scope>NUCLEOTIDE SEQUENCE [LARGE SCALE GENOMIC DNA]</scope>
    <source>
        <strain evidence="11">0120121106</strain>
        <tissue evidence="11">Whole body</tissue>
    </source>
</reference>
<feature type="compositionally biased region" description="Low complexity" evidence="9">
    <location>
        <begin position="519"/>
        <end position="528"/>
    </location>
</feature>
<dbReference type="PROSITE" id="PS50157">
    <property type="entry name" value="ZINC_FINGER_C2H2_2"/>
    <property type="match status" value="7"/>
</dbReference>
<dbReference type="Pfam" id="PF00096">
    <property type="entry name" value="zf-C2H2"/>
    <property type="match status" value="2"/>
</dbReference>
<accession>A0A154PQL8</accession>
<keyword evidence="6" id="KW-0238">DNA-binding</keyword>
<dbReference type="EMBL" id="KQ435041">
    <property type="protein sequence ID" value="KZC14182.1"/>
    <property type="molecule type" value="Genomic_DNA"/>
</dbReference>
<feature type="compositionally biased region" description="Low complexity" evidence="9">
    <location>
        <begin position="553"/>
        <end position="569"/>
    </location>
</feature>
<dbReference type="FunFam" id="3.30.160.60:FF:000100">
    <property type="entry name" value="Zinc finger 45-like"/>
    <property type="match status" value="1"/>
</dbReference>
<keyword evidence="3" id="KW-0677">Repeat</keyword>
<feature type="compositionally biased region" description="Low complexity" evidence="9">
    <location>
        <begin position="620"/>
        <end position="634"/>
    </location>
</feature>
<feature type="region of interest" description="Disordered" evidence="9">
    <location>
        <begin position="227"/>
        <end position="284"/>
    </location>
</feature>
<keyword evidence="2" id="KW-0479">Metal-binding</keyword>
<keyword evidence="12" id="KW-1185">Reference proteome</keyword>
<dbReference type="FunFam" id="3.30.160.60:FF:000446">
    <property type="entry name" value="Zinc finger protein"/>
    <property type="match status" value="1"/>
</dbReference>
<feature type="region of interest" description="Disordered" evidence="9">
    <location>
        <begin position="340"/>
        <end position="449"/>
    </location>
</feature>
<feature type="domain" description="C2H2-type" evidence="10">
    <location>
        <begin position="208"/>
        <end position="236"/>
    </location>
</feature>
<feature type="domain" description="C2H2-type" evidence="10">
    <location>
        <begin position="453"/>
        <end position="482"/>
    </location>
</feature>
<feature type="domain" description="C2H2-type" evidence="10">
    <location>
        <begin position="958"/>
        <end position="985"/>
    </location>
</feature>
<evidence type="ECO:0000259" key="10">
    <source>
        <dbReference type="PROSITE" id="PS50157"/>
    </source>
</evidence>
<evidence type="ECO:0000256" key="3">
    <source>
        <dbReference type="ARBA" id="ARBA00022737"/>
    </source>
</evidence>
<feature type="compositionally biased region" description="Low complexity" evidence="9">
    <location>
        <begin position="56"/>
        <end position="76"/>
    </location>
</feature>
<dbReference type="STRING" id="178035.A0A154PQL8"/>
<feature type="region of interest" description="Disordered" evidence="9">
    <location>
        <begin position="1"/>
        <end position="30"/>
    </location>
</feature>
<dbReference type="InterPro" id="IPR022755">
    <property type="entry name" value="Znf_C2H2_jaz"/>
</dbReference>
<feature type="domain" description="C2H2-type" evidence="10">
    <location>
        <begin position="901"/>
        <end position="929"/>
    </location>
</feature>
<evidence type="ECO:0000256" key="6">
    <source>
        <dbReference type="ARBA" id="ARBA00023125"/>
    </source>
</evidence>
<dbReference type="Pfam" id="PF12171">
    <property type="entry name" value="zf-C2H2_jaz"/>
    <property type="match status" value="1"/>
</dbReference>
<evidence type="ECO:0000256" key="8">
    <source>
        <dbReference type="PROSITE-ProRule" id="PRU00042"/>
    </source>
</evidence>
<dbReference type="GO" id="GO:0000978">
    <property type="term" value="F:RNA polymerase II cis-regulatory region sequence-specific DNA binding"/>
    <property type="evidence" value="ECO:0007669"/>
    <property type="project" value="TreeGrafter"/>
</dbReference>
<dbReference type="GO" id="GO:0003700">
    <property type="term" value="F:DNA-binding transcription factor activity"/>
    <property type="evidence" value="ECO:0007669"/>
    <property type="project" value="TreeGrafter"/>
</dbReference>
<evidence type="ECO:0000313" key="11">
    <source>
        <dbReference type="EMBL" id="KZC14182.1"/>
    </source>
</evidence>
<feature type="domain" description="C2H2-type" evidence="10">
    <location>
        <begin position="986"/>
        <end position="1013"/>
    </location>
</feature>
<sequence>MSEMTSVEQQQQQQQYVGGSSNPEHHCKDCGLYFESDKSLEVHLRYHQENLLSQWASQAQQEESNNNNSKAGNHNSHVGVKRESVTAPADSSESSSRPPSQDPTSSQQQQQQSQQQQQQPSQQQSAGQGYNHFQTPMFGETNYFMQNEPAYILPHHYSPPREDTQNNGGGSGGGGGGYSRYHPYQHQQHFPPERTSSVSSTSPRSPPLQCDKCGAVYEDANQLGEHVRTNHSNSPSGGYHGQHQYQQLGSSPQQQSQQQQQQQLHTSSPQSGQQQQQQSGYDYNGGQAVKTEVKQEPEEQAEILDLDSHKVQTHRYEEELMRLHQQQQQELQMQMHQQQVMQQQHQQQQRAGSHSVSSMLGWPPTAQPHDYHPGLSPMGPMDSVSPLPDQGQFMRGQHMPVEPPRHPGSPIITSTQPMPGHQMPAGLLQQPPKPPPLANQSWKSNEARRPKTYNCTACNKWFTSSGHLKRHYNTTLHKNAVKQSNQPDPANLPISAHHHPGRDNHSGSGRGGGGPPRSPELSSSGSPPNLMAGPSGEAARGLLHTPTTTSLYSNNNSNNSNSSSSSESSAVAVLTQQHQQQQQPPSSVHLGSTMVPPLNSPAQSPMAGHHQQQMGSPSPQLGHHQQQQQQLHHLPMGSPSGQLPVHHPMSSPMSPMHPPPAPHLSSPSPMGSSHPHHMSSPSPITPGSVHPVMASPTAMGGTTMPHQPYPNALPPHVTTTTNIPGLLESITIQLTTTGNEMPNHQRALPNFTQFNVTGFLIGQNQPQAVNVGGLSPEENTSPQDRSFDSPGSNYDPYRSSPPRYESLTNMDIEMPNTDGMIIKQYEIQTHHMSHQLHHSRDNLEANNNLPQLIQAKEELNPNVGRQFEKDHKSKGNAVITKEHQVTSTNTGSHYISQDGFHKCIECDKVFNKACYLTQHNKSFHSGDKPFKCNQCGKRFPLEYLHAEHLQKHAGDKPYKCEICPKQFNHKTDLRRHMCLHTGEKPYACDNCGKGFIRKDHMMKHLETHKKKSNNHNVHLRA</sequence>
<feature type="region of interest" description="Disordered" evidence="9">
    <location>
        <begin position="767"/>
        <end position="803"/>
    </location>
</feature>
<evidence type="ECO:0000256" key="1">
    <source>
        <dbReference type="ARBA" id="ARBA00004123"/>
    </source>
</evidence>
<evidence type="ECO:0000256" key="7">
    <source>
        <dbReference type="ARBA" id="ARBA00023242"/>
    </source>
</evidence>
<organism evidence="11 12">
    <name type="scientific">Dufourea novaeangliae</name>
    <name type="common">Sweat bee</name>
    <dbReference type="NCBI Taxonomy" id="178035"/>
    <lineage>
        <taxon>Eukaryota</taxon>
        <taxon>Metazoa</taxon>
        <taxon>Ecdysozoa</taxon>
        <taxon>Arthropoda</taxon>
        <taxon>Hexapoda</taxon>
        <taxon>Insecta</taxon>
        <taxon>Pterygota</taxon>
        <taxon>Neoptera</taxon>
        <taxon>Endopterygota</taxon>
        <taxon>Hymenoptera</taxon>
        <taxon>Apocrita</taxon>
        <taxon>Aculeata</taxon>
        <taxon>Apoidea</taxon>
        <taxon>Anthophila</taxon>
        <taxon>Halictidae</taxon>
        <taxon>Rophitinae</taxon>
        <taxon>Dufourea</taxon>
    </lineage>
</organism>
<keyword evidence="7" id="KW-0539">Nucleus</keyword>
<evidence type="ECO:0000256" key="9">
    <source>
        <dbReference type="SAM" id="MobiDB-lite"/>
    </source>
</evidence>
<dbReference type="AlphaFoldDB" id="A0A154PQL8"/>
<feature type="region of interest" description="Disordered" evidence="9">
    <location>
        <begin position="56"/>
        <end position="136"/>
    </location>
</feature>
<feature type="domain" description="C2H2-type" evidence="10">
    <location>
        <begin position="25"/>
        <end position="47"/>
    </location>
</feature>
<feature type="domain" description="C2H2-type" evidence="10">
    <location>
        <begin position="930"/>
        <end position="957"/>
    </location>
</feature>
<dbReference type="InterPro" id="IPR036236">
    <property type="entry name" value="Znf_C2H2_sf"/>
</dbReference>
<dbReference type="OrthoDB" id="8117402at2759"/>
<feature type="compositionally biased region" description="Low complexity" evidence="9">
    <location>
        <begin position="663"/>
        <end position="682"/>
    </location>
</feature>
<gene>
    <name evidence="11" type="ORF">WN55_06558</name>
</gene>
<protein>
    <submittedName>
        <fullName evidence="11">Zinc finger and SCAN domain-containing protein 22</fullName>
    </submittedName>
</protein>
<proteinExistence type="predicted"/>
<dbReference type="PANTHER" id="PTHR24404:SF106">
    <property type="entry name" value="C2H2-TYPE DOMAIN-CONTAINING PROTEIN"/>
    <property type="match status" value="1"/>
</dbReference>
<dbReference type="GO" id="GO:0008270">
    <property type="term" value="F:zinc ion binding"/>
    <property type="evidence" value="ECO:0007669"/>
    <property type="project" value="UniProtKB-KW"/>
</dbReference>
<dbReference type="GO" id="GO:0005634">
    <property type="term" value="C:nucleus"/>
    <property type="evidence" value="ECO:0007669"/>
    <property type="project" value="UniProtKB-SubCell"/>
</dbReference>